<evidence type="ECO:0000256" key="1">
    <source>
        <dbReference type="ARBA" id="ARBA00004141"/>
    </source>
</evidence>
<sequence>MSPSQTPNAEPIDIMATKEKSSWRKCTTFFFQSSAVMSNEEDVEADRRKPGGWKCMPFIIGNETFERVATTGLTANFTVFLVTRFHMEQVAAANVSNIFSGTTNFAPLIGAFLSDAYLGRFRTLAYSSVATLLGLIVLTLTTVVPRLQPPSCSTEDQLAGKCVGPSKNQLGVLVLSLVLLVVGAAGVRPCSLPFGVDQFDRNTEKGRRGLNSYFNWYYCTSTAGVLVALTVIVYIQSNISWPVGLGIPTGLMFLAIVFFFLGTRLYVHVPPEGSVFSGIAQVLVAAGRKRSVPLPAPEDVLLQQEALYSPAIKSDRITKLPLTLQFRFLNKAAVICEGEVKEDGTVTNPWRLCSVQQVEEVKCVLRIAPICASGIICFIALSQQWTFSVLQSLRMDRHIGPHFEIPPASIGTISLLALSIFIPIYDQIIIPLARRITGVESGITLLQRQGVGMVISAGSMVVAGLVERRRRESSWAHGGANGMSPLSAMWLAPQLVLMGVGEAFNAVGLIEFYNRQFPEQMQTLANALFYCSLAGANYVSSFLVVIIHKNTSWLNSNINLGRVDYFYYVIAAMGLVNFFYFLVCAHFYRYKGVPEVKQESEEMKVVDP</sequence>
<gene>
    <name evidence="7" type="ORF">M6B38_415555</name>
</gene>
<proteinExistence type="inferred from homology"/>
<dbReference type="CDD" id="cd17416">
    <property type="entry name" value="MFS_NPF1_2"/>
    <property type="match status" value="1"/>
</dbReference>
<dbReference type="Proteomes" id="UP001140949">
    <property type="component" value="Unassembled WGS sequence"/>
</dbReference>
<keyword evidence="5 6" id="KW-0472">Membrane</keyword>
<dbReference type="AlphaFoldDB" id="A0AAX6FK85"/>
<comment type="subcellular location">
    <subcellularLocation>
        <location evidence="1">Membrane</location>
        <topology evidence="1">Multi-pass membrane protein</topology>
    </subcellularLocation>
</comment>
<reference evidence="7" key="2">
    <citation type="submission" date="2023-04" db="EMBL/GenBank/DDBJ databases">
        <authorList>
            <person name="Bruccoleri R.E."/>
            <person name="Oakeley E.J."/>
            <person name="Faust A.-M."/>
            <person name="Dessus-Babus S."/>
            <person name="Altorfer M."/>
            <person name="Burckhardt D."/>
            <person name="Oertli M."/>
            <person name="Naumann U."/>
            <person name="Petersen F."/>
            <person name="Wong J."/>
        </authorList>
    </citation>
    <scope>NUCLEOTIDE SEQUENCE</scope>
    <source>
        <strain evidence="7">GSM-AAB239-AS_SAM_17_03QT</strain>
        <tissue evidence="7">Leaf</tissue>
    </source>
</reference>
<name>A0AAX6FK85_IRIPA</name>
<dbReference type="InterPro" id="IPR000109">
    <property type="entry name" value="POT_fam"/>
</dbReference>
<reference evidence="7" key="1">
    <citation type="journal article" date="2023" name="GigaByte">
        <title>Genome assembly of the bearded iris, Iris pallida Lam.</title>
        <authorList>
            <person name="Bruccoleri R.E."/>
            <person name="Oakeley E.J."/>
            <person name="Faust A.M.E."/>
            <person name="Altorfer M."/>
            <person name="Dessus-Babus S."/>
            <person name="Burckhardt D."/>
            <person name="Oertli M."/>
            <person name="Naumann U."/>
            <person name="Petersen F."/>
            <person name="Wong J."/>
        </authorList>
    </citation>
    <scope>NUCLEOTIDE SEQUENCE</scope>
    <source>
        <strain evidence="7">GSM-AAB239-AS_SAM_17_03QT</strain>
    </source>
</reference>
<evidence type="ECO:0000256" key="4">
    <source>
        <dbReference type="ARBA" id="ARBA00022989"/>
    </source>
</evidence>
<feature type="transmembrane region" description="Helical" evidence="6">
    <location>
        <begin position="173"/>
        <end position="196"/>
    </location>
</feature>
<dbReference type="InterPro" id="IPR036259">
    <property type="entry name" value="MFS_trans_sf"/>
</dbReference>
<evidence type="ECO:0000256" key="3">
    <source>
        <dbReference type="ARBA" id="ARBA00022692"/>
    </source>
</evidence>
<feature type="transmembrane region" description="Helical" evidence="6">
    <location>
        <begin position="241"/>
        <end position="261"/>
    </location>
</feature>
<dbReference type="EMBL" id="JANAVB010028196">
    <property type="protein sequence ID" value="KAJ6816739.1"/>
    <property type="molecule type" value="Genomic_DNA"/>
</dbReference>
<organism evidence="7 8">
    <name type="scientific">Iris pallida</name>
    <name type="common">Sweet iris</name>
    <dbReference type="NCBI Taxonomy" id="29817"/>
    <lineage>
        <taxon>Eukaryota</taxon>
        <taxon>Viridiplantae</taxon>
        <taxon>Streptophyta</taxon>
        <taxon>Embryophyta</taxon>
        <taxon>Tracheophyta</taxon>
        <taxon>Spermatophyta</taxon>
        <taxon>Magnoliopsida</taxon>
        <taxon>Liliopsida</taxon>
        <taxon>Asparagales</taxon>
        <taxon>Iridaceae</taxon>
        <taxon>Iridoideae</taxon>
        <taxon>Irideae</taxon>
        <taxon>Iris</taxon>
    </lineage>
</organism>
<dbReference type="GO" id="GO:0022857">
    <property type="term" value="F:transmembrane transporter activity"/>
    <property type="evidence" value="ECO:0007669"/>
    <property type="project" value="InterPro"/>
</dbReference>
<protein>
    <submittedName>
        <fullName evidence="7">Protein NRT1/ PTR FAMILY 2.13-like</fullName>
    </submittedName>
</protein>
<dbReference type="GO" id="GO:0016020">
    <property type="term" value="C:membrane"/>
    <property type="evidence" value="ECO:0007669"/>
    <property type="project" value="UniProtKB-SubCell"/>
</dbReference>
<evidence type="ECO:0000256" key="5">
    <source>
        <dbReference type="ARBA" id="ARBA00023136"/>
    </source>
</evidence>
<evidence type="ECO:0000313" key="8">
    <source>
        <dbReference type="Proteomes" id="UP001140949"/>
    </source>
</evidence>
<evidence type="ECO:0000256" key="6">
    <source>
        <dbReference type="SAM" id="Phobius"/>
    </source>
</evidence>
<dbReference type="Pfam" id="PF00854">
    <property type="entry name" value="PTR2"/>
    <property type="match status" value="1"/>
</dbReference>
<evidence type="ECO:0000256" key="2">
    <source>
        <dbReference type="ARBA" id="ARBA00005982"/>
    </source>
</evidence>
<keyword evidence="4 6" id="KW-1133">Transmembrane helix</keyword>
<keyword evidence="3 6" id="KW-0812">Transmembrane</keyword>
<dbReference type="SUPFAM" id="SSF103473">
    <property type="entry name" value="MFS general substrate transporter"/>
    <property type="match status" value="1"/>
</dbReference>
<comment type="similarity">
    <text evidence="2">Belongs to the major facilitator superfamily. Proton-dependent oligopeptide transporter (POT/PTR) (TC 2.A.17) family.</text>
</comment>
<accession>A0AAX6FK85</accession>
<feature type="transmembrane region" description="Helical" evidence="6">
    <location>
        <begin position="565"/>
        <end position="588"/>
    </location>
</feature>
<evidence type="ECO:0000313" key="7">
    <source>
        <dbReference type="EMBL" id="KAJ6816739.1"/>
    </source>
</evidence>
<feature type="transmembrane region" description="Helical" evidence="6">
    <location>
        <begin position="124"/>
        <end position="144"/>
    </location>
</feature>
<dbReference type="PANTHER" id="PTHR11654">
    <property type="entry name" value="OLIGOPEPTIDE TRANSPORTER-RELATED"/>
    <property type="match status" value="1"/>
</dbReference>
<comment type="caution">
    <text evidence="7">The sequence shown here is derived from an EMBL/GenBank/DDBJ whole genome shotgun (WGS) entry which is preliminary data.</text>
</comment>
<feature type="transmembrane region" description="Helical" evidence="6">
    <location>
        <begin position="524"/>
        <end position="545"/>
    </location>
</feature>
<dbReference type="Gene3D" id="1.20.1250.20">
    <property type="entry name" value="MFS general substrate transporter like domains"/>
    <property type="match status" value="1"/>
</dbReference>
<keyword evidence="8" id="KW-1185">Reference proteome</keyword>
<feature type="transmembrane region" description="Helical" evidence="6">
    <location>
        <begin position="364"/>
        <end position="385"/>
    </location>
</feature>
<feature type="transmembrane region" description="Helical" evidence="6">
    <location>
        <begin position="405"/>
        <end position="425"/>
    </location>
</feature>
<feature type="transmembrane region" description="Helical" evidence="6">
    <location>
        <begin position="216"/>
        <end position="235"/>
    </location>
</feature>